<dbReference type="Gene3D" id="3.40.710.10">
    <property type="entry name" value="DD-peptidase/beta-lactamase superfamily"/>
    <property type="match status" value="2"/>
</dbReference>
<keyword evidence="3" id="KW-0645">Protease</keyword>
<sequence length="457" mass="46095">MTSAIPHNRRLLPVLGVVLTLVLSGCTESSQDGTLVFEAEPSVTAPVLPGPSGAEAPTPEGVAAALEPLLSDEGLRGTLGVAVHDAATGELLFGQNNTTTLTPGSTNKVAVAAAVLATRGPDYRIPTRVVAGSQPGQVVIIGAGDPTLSIDGEGYYPGAASLADLAEQVKKALGDQPVTSVVLDGGAFTGPGLAPGVDMADIAAGWGANTTALMTDGGRIDPSGSGTGGQRHDTATPRYKDPGHAAAEKFAELLGAPTFIETGIADPGATELGVVHSPPMRRLVEETVLSSDNVVSDMLIRQVALARGLPGSFEDGTVAVAAVFNDLGIPGEQIAMVDGSGLSYDNRISAGVLSSLFAKAAGPDHPELRPLFAALPVAGYTGTLDSRYGHEQTAAGAGVVRAKTGTLSKVTALAGSVMSADGRELTFALLLNDRGNAFEAAHGLDRLAAALATCGCR</sequence>
<dbReference type="InterPro" id="IPR000667">
    <property type="entry name" value="Peptidase_S13"/>
</dbReference>
<dbReference type="SUPFAM" id="SSF56601">
    <property type="entry name" value="beta-lactamase/transpeptidase-like"/>
    <property type="match status" value="1"/>
</dbReference>
<dbReference type="Proteomes" id="UP000548476">
    <property type="component" value="Unassembled WGS sequence"/>
</dbReference>
<keyword evidence="2 3" id="KW-0378">Hydrolase</keyword>
<dbReference type="RefSeq" id="WP_184790598.1">
    <property type="nucleotide sequence ID" value="NZ_BONT01000053.1"/>
</dbReference>
<protein>
    <submittedName>
        <fullName evidence="3">D-alanyl-D-alanine carboxypeptidase/D-alanyl-D-alanine-endopeptidase (Penicillin-binding protein 4)</fullName>
        <ecNumber evidence="3">3.4.16.4</ecNumber>
        <ecNumber evidence="3">3.4.21.-</ecNumber>
    </submittedName>
</protein>
<dbReference type="PANTHER" id="PTHR30023">
    <property type="entry name" value="D-ALANYL-D-ALANINE CARBOXYPEPTIDASE"/>
    <property type="match status" value="1"/>
</dbReference>
<organism evidence="3 4">
    <name type="scientific">Phytomonospora endophytica</name>
    <dbReference type="NCBI Taxonomy" id="714109"/>
    <lineage>
        <taxon>Bacteria</taxon>
        <taxon>Bacillati</taxon>
        <taxon>Actinomycetota</taxon>
        <taxon>Actinomycetes</taxon>
        <taxon>Micromonosporales</taxon>
        <taxon>Micromonosporaceae</taxon>
        <taxon>Phytomonospora</taxon>
    </lineage>
</organism>
<dbReference type="NCBIfam" id="TIGR00666">
    <property type="entry name" value="PBP4"/>
    <property type="match status" value="1"/>
</dbReference>
<accession>A0A841FPN7</accession>
<dbReference type="Pfam" id="PF02113">
    <property type="entry name" value="Peptidase_S13"/>
    <property type="match status" value="2"/>
</dbReference>
<dbReference type="GO" id="GO:0009002">
    <property type="term" value="F:serine-type D-Ala-D-Ala carboxypeptidase activity"/>
    <property type="evidence" value="ECO:0007669"/>
    <property type="project" value="UniProtKB-EC"/>
</dbReference>
<dbReference type="EMBL" id="JACHGT010000013">
    <property type="protein sequence ID" value="MBB6037794.1"/>
    <property type="molecule type" value="Genomic_DNA"/>
</dbReference>
<evidence type="ECO:0000256" key="1">
    <source>
        <dbReference type="ARBA" id="ARBA00006096"/>
    </source>
</evidence>
<dbReference type="PRINTS" id="PR00922">
    <property type="entry name" value="DADACBPTASE3"/>
</dbReference>
<gene>
    <name evidence="3" type="ORF">HNR73_005672</name>
</gene>
<evidence type="ECO:0000313" key="3">
    <source>
        <dbReference type="EMBL" id="MBB6037794.1"/>
    </source>
</evidence>
<dbReference type="PANTHER" id="PTHR30023:SF0">
    <property type="entry name" value="PENICILLIN-SENSITIVE CARBOXYPEPTIDASE A"/>
    <property type="match status" value="1"/>
</dbReference>
<dbReference type="EC" id="3.4.21.-" evidence="3"/>
<evidence type="ECO:0000256" key="2">
    <source>
        <dbReference type="ARBA" id="ARBA00022801"/>
    </source>
</evidence>
<keyword evidence="4" id="KW-1185">Reference proteome</keyword>
<name>A0A841FPN7_9ACTN</name>
<proteinExistence type="inferred from homology"/>
<comment type="similarity">
    <text evidence="1">Belongs to the peptidase S13 family.</text>
</comment>
<comment type="caution">
    <text evidence="3">The sequence shown here is derived from an EMBL/GenBank/DDBJ whole genome shotgun (WGS) entry which is preliminary data.</text>
</comment>
<keyword evidence="3" id="KW-0121">Carboxypeptidase</keyword>
<dbReference type="AlphaFoldDB" id="A0A841FPN7"/>
<reference evidence="3 4" key="1">
    <citation type="submission" date="2020-08" db="EMBL/GenBank/DDBJ databases">
        <title>Genomic Encyclopedia of Type Strains, Phase IV (KMG-IV): sequencing the most valuable type-strain genomes for metagenomic binning, comparative biology and taxonomic classification.</title>
        <authorList>
            <person name="Goeker M."/>
        </authorList>
    </citation>
    <scope>NUCLEOTIDE SEQUENCE [LARGE SCALE GENOMIC DNA]</scope>
    <source>
        <strain evidence="3 4">YIM 65646</strain>
    </source>
</reference>
<dbReference type="EC" id="3.4.16.4" evidence="3"/>
<dbReference type="GO" id="GO:0000270">
    <property type="term" value="P:peptidoglycan metabolic process"/>
    <property type="evidence" value="ECO:0007669"/>
    <property type="project" value="TreeGrafter"/>
</dbReference>
<dbReference type="InterPro" id="IPR012338">
    <property type="entry name" value="Beta-lactam/transpept-like"/>
</dbReference>
<dbReference type="GO" id="GO:0006508">
    <property type="term" value="P:proteolysis"/>
    <property type="evidence" value="ECO:0007669"/>
    <property type="project" value="InterPro"/>
</dbReference>
<evidence type="ECO:0000313" key="4">
    <source>
        <dbReference type="Proteomes" id="UP000548476"/>
    </source>
</evidence>